<dbReference type="AlphaFoldDB" id="A0A4R1FZ69"/>
<gene>
    <name evidence="2" type="ORF">DFR71_1551</name>
</gene>
<keyword evidence="3" id="KW-1185">Reference proteome</keyword>
<name>A0A4R1FZ69_9NOCA</name>
<organism evidence="2 3">
    <name type="scientific">Nocardia alba</name>
    <dbReference type="NCBI Taxonomy" id="225051"/>
    <lineage>
        <taxon>Bacteria</taxon>
        <taxon>Bacillati</taxon>
        <taxon>Actinomycetota</taxon>
        <taxon>Actinomycetes</taxon>
        <taxon>Mycobacteriales</taxon>
        <taxon>Nocardiaceae</taxon>
        <taxon>Nocardia</taxon>
    </lineage>
</organism>
<feature type="domain" description="Gp28/Gp37-like" evidence="1">
    <location>
        <begin position="31"/>
        <end position="525"/>
    </location>
</feature>
<evidence type="ECO:0000313" key="3">
    <source>
        <dbReference type="Proteomes" id="UP000294856"/>
    </source>
</evidence>
<evidence type="ECO:0000313" key="2">
    <source>
        <dbReference type="EMBL" id="TCK00548.1"/>
    </source>
</evidence>
<dbReference type="Proteomes" id="UP000294856">
    <property type="component" value="Unassembled WGS sequence"/>
</dbReference>
<dbReference type="Pfam" id="PF14594">
    <property type="entry name" value="Sipho_Gp37"/>
    <property type="match status" value="1"/>
</dbReference>
<accession>A0A4R1FZ69</accession>
<sequence length="557" mass="61948">MTTVNDLPVIYENALQDKAQREVLRTKPPLIRFWDGDWQLRGICAGEVSANFTWMLNESGTGVIVLPYEHHLSQWAISRTRTTQNIHITVDKDGARWDGRLSKAVVKQDEYGVTTVEMSFLHSYEELKHICVWANPLLPAALQIPQHFILAGPSVSSLKLALFLNVLRLETSLWALPDNPLDVSEWFDLDMSNWSIVVKPHDLLADSSVWTLLNSRFKMFHDLAKDTLATAQLMITTRRWLVGDPAPWPGANLRNGALVVDIVDKSGFTTGTSEGGSVLDGLVYTAQVYTEDYLGTTRNILPDPNTDEYQQPGWLGTLSKAPWVIFRPDRNTGVQTSSFTITPFTDVQILTGGHSPEQVNAGVKQALTSAGQLAGGLLQIATAGLGDWSAIGGQLAETWLYPGFKDTLLAWVSYKDPMRAAQAGWSHYYEHFQDGADDAYSLNSLTALSSALWATRSFYSHELTVADGQPYFIGDQGHGHFFLGDRVGATVHGMNPDEIYIDQVTQLELAWARDQTPAWQITIGTNQEVEEPLVKSMRKIDEIKSTMHDLGVKINFD</sequence>
<dbReference type="EMBL" id="SMFR01000001">
    <property type="protein sequence ID" value="TCK00548.1"/>
    <property type="molecule type" value="Genomic_DNA"/>
</dbReference>
<protein>
    <recommendedName>
        <fullName evidence="1">Gp28/Gp37-like domain-containing protein</fullName>
    </recommendedName>
</protein>
<dbReference type="InterPro" id="IPR029432">
    <property type="entry name" value="Gp28/Gp37-like_dom"/>
</dbReference>
<comment type="caution">
    <text evidence="2">The sequence shown here is derived from an EMBL/GenBank/DDBJ whole genome shotgun (WGS) entry which is preliminary data.</text>
</comment>
<dbReference type="STRING" id="1210063.GCA_001612665_04720"/>
<proteinExistence type="predicted"/>
<evidence type="ECO:0000259" key="1">
    <source>
        <dbReference type="Pfam" id="PF14594"/>
    </source>
</evidence>
<reference evidence="2 3" key="1">
    <citation type="submission" date="2019-03" db="EMBL/GenBank/DDBJ databases">
        <title>Genomic Encyclopedia of Type Strains, Phase IV (KMG-IV): sequencing the most valuable type-strain genomes for metagenomic binning, comparative biology and taxonomic classification.</title>
        <authorList>
            <person name="Goeker M."/>
        </authorList>
    </citation>
    <scope>NUCLEOTIDE SEQUENCE [LARGE SCALE GENOMIC DNA]</scope>
    <source>
        <strain evidence="2 3">DSM 44684</strain>
    </source>
</reference>